<gene>
    <name evidence="1" type="ORF">QPK24_03010</name>
</gene>
<evidence type="ECO:0000313" key="2">
    <source>
        <dbReference type="Proteomes" id="UP001236415"/>
    </source>
</evidence>
<protein>
    <submittedName>
        <fullName evidence="1">Uncharacterized protein</fullName>
    </submittedName>
</protein>
<evidence type="ECO:0000313" key="1">
    <source>
        <dbReference type="EMBL" id="WIV19731.1"/>
    </source>
</evidence>
<dbReference type="EMBL" id="CP127162">
    <property type="protein sequence ID" value="WIV19731.1"/>
    <property type="molecule type" value="Genomic_DNA"/>
</dbReference>
<name>A0ABY8X2I6_9BACL</name>
<keyword evidence="2" id="KW-1185">Reference proteome</keyword>
<sequence length="41" mass="4909">MKLDKIKDRFINLWQGKAILKTRRSSYNTHILSLRLPVIKL</sequence>
<accession>A0ABY8X2I6</accession>
<dbReference type="RefSeq" id="WP_285746055.1">
    <property type="nucleotide sequence ID" value="NZ_CP127162.1"/>
</dbReference>
<organism evidence="1 2">
    <name type="scientific">Paenibacillus polygoni</name>
    <dbReference type="NCBI Taxonomy" id="3050112"/>
    <lineage>
        <taxon>Bacteria</taxon>
        <taxon>Bacillati</taxon>
        <taxon>Bacillota</taxon>
        <taxon>Bacilli</taxon>
        <taxon>Bacillales</taxon>
        <taxon>Paenibacillaceae</taxon>
        <taxon>Paenibacillus</taxon>
    </lineage>
</organism>
<dbReference type="Proteomes" id="UP001236415">
    <property type="component" value="Chromosome"/>
</dbReference>
<reference evidence="1 2" key="1">
    <citation type="submission" date="2023-06" db="EMBL/GenBank/DDBJ databases">
        <title>Paenibacillus polygonum sp. nov., an endophytic bacterium, isolated from Polygonum lapathifolium L. in Nanji Wetland National Nature Reserve, South of Poyang Lake, Jiangxi Province, China.</title>
        <authorList>
            <person name="Yu Z."/>
        </authorList>
    </citation>
    <scope>NUCLEOTIDE SEQUENCE [LARGE SCALE GENOMIC DNA]</scope>
    <source>
        <strain evidence="1 2">C31</strain>
    </source>
</reference>
<proteinExistence type="predicted"/>